<comment type="caution">
    <text evidence="2">The sequence shown here is derived from an EMBL/GenBank/DDBJ whole genome shotgun (WGS) entry which is preliminary data.</text>
</comment>
<proteinExistence type="predicted"/>
<reference evidence="2" key="1">
    <citation type="journal article" date="2020" name="Fungal Divers.">
        <title>Resolving the Mortierellaceae phylogeny through synthesis of multi-gene phylogenetics and phylogenomics.</title>
        <authorList>
            <person name="Vandepol N."/>
            <person name="Liber J."/>
            <person name="Desiro A."/>
            <person name="Na H."/>
            <person name="Kennedy M."/>
            <person name="Barry K."/>
            <person name="Grigoriev I.V."/>
            <person name="Miller A.N."/>
            <person name="O'Donnell K."/>
            <person name="Stajich J.E."/>
            <person name="Bonito G."/>
        </authorList>
    </citation>
    <scope>NUCLEOTIDE SEQUENCE</scope>
    <source>
        <strain evidence="2">NRRL 28262</strain>
    </source>
</reference>
<feature type="region of interest" description="Disordered" evidence="1">
    <location>
        <begin position="75"/>
        <end position="105"/>
    </location>
</feature>
<dbReference type="AlphaFoldDB" id="A0AAD4H3P1"/>
<gene>
    <name evidence="2" type="ORF">BGZ95_001996</name>
</gene>
<evidence type="ECO:0000256" key="1">
    <source>
        <dbReference type="SAM" id="MobiDB-lite"/>
    </source>
</evidence>
<feature type="compositionally biased region" description="Acidic residues" evidence="1">
    <location>
        <begin position="94"/>
        <end position="105"/>
    </location>
</feature>
<protein>
    <submittedName>
        <fullName evidence="2">Uncharacterized protein</fullName>
    </submittedName>
</protein>
<organism evidence="2 3">
    <name type="scientific">Linnemannia exigua</name>
    <dbReference type="NCBI Taxonomy" id="604196"/>
    <lineage>
        <taxon>Eukaryota</taxon>
        <taxon>Fungi</taxon>
        <taxon>Fungi incertae sedis</taxon>
        <taxon>Mucoromycota</taxon>
        <taxon>Mortierellomycotina</taxon>
        <taxon>Mortierellomycetes</taxon>
        <taxon>Mortierellales</taxon>
        <taxon>Mortierellaceae</taxon>
        <taxon>Linnemannia</taxon>
    </lineage>
</organism>
<dbReference type="Proteomes" id="UP001194580">
    <property type="component" value="Unassembled WGS sequence"/>
</dbReference>
<sequence length="105" mass="11681">MSLSCLIDAIMDRRLEIIKAFEEFQRHRADQFWIDRVVQVSTEVAAKRAGIVVQEAGVKQIQISFDQYIVASPPQSLADDSAARSETNSKTIEAEIDDEASPNNG</sequence>
<name>A0AAD4H3P1_9FUNG</name>
<evidence type="ECO:0000313" key="2">
    <source>
        <dbReference type="EMBL" id="KAG0269639.1"/>
    </source>
</evidence>
<accession>A0AAD4H3P1</accession>
<evidence type="ECO:0000313" key="3">
    <source>
        <dbReference type="Proteomes" id="UP001194580"/>
    </source>
</evidence>
<keyword evidence="3" id="KW-1185">Reference proteome</keyword>
<dbReference type="EMBL" id="JAAAIL010001410">
    <property type="protein sequence ID" value="KAG0269639.1"/>
    <property type="molecule type" value="Genomic_DNA"/>
</dbReference>